<dbReference type="AlphaFoldDB" id="M5FWF6"/>
<dbReference type="OrthoDB" id="4584900at2759"/>
<accession>M5FWF6</accession>
<sequence length="247" mass="26448">MVRSLAIVFFLLFSALCGSVSAASLERAKRLTNAARFQAGLPPLPPSKRESGVQPRWSSSAPNSCPGKTYVSIWKSGQKFAHLGKHVNATTGRFDVITTAPNQGSYLEVQTTFDSAAHDFKLTNTDSTYSYLGLADPTNGSISELGYAYLVATAQTAAGAKPTKVGDSRTASNPDSVSESAIWSVTSTKGFYPIFVNSDGTKTSGQGVVKQLSSGYEIEFVGDWELFSQSSAGKDFDKADFYIECAW</sequence>
<protein>
    <submittedName>
        <fullName evidence="3">Uncharacterized protein</fullName>
    </submittedName>
</protein>
<dbReference type="GeneID" id="63688143"/>
<proteinExistence type="predicted"/>
<evidence type="ECO:0000256" key="1">
    <source>
        <dbReference type="SAM" id="MobiDB-lite"/>
    </source>
</evidence>
<feature type="signal peptide" evidence="2">
    <location>
        <begin position="1"/>
        <end position="22"/>
    </location>
</feature>
<evidence type="ECO:0000313" key="4">
    <source>
        <dbReference type="Proteomes" id="UP000030653"/>
    </source>
</evidence>
<gene>
    <name evidence="3" type="ORF">DACRYDRAFT_23069</name>
</gene>
<dbReference type="RefSeq" id="XP_040627591.1">
    <property type="nucleotide sequence ID" value="XM_040773081.1"/>
</dbReference>
<dbReference type="OMA" id="ESSIWAY"/>
<feature type="chain" id="PRO_5004067242" evidence="2">
    <location>
        <begin position="23"/>
        <end position="247"/>
    </location>
</feature>
<evidence type="ECO:0000256" key="2">
    <source>
        <dbReference type="SAM" id="SignalP"/>
    </source>
</evidence>
<dbReference type="Proteomes" id="UP000030653">
    <property type="component" value="Unassembled WGS sequence"/>
</dbReference>
<name>M5FWF6_DACPD</name>
<evidence type="ECO:0000313" key="3">
    <source>
        <dbReference type="EMBL" id="EJU00694.1"/>
    </source>
</evidence>
<reference evidence="3 4" key="1">
    <citation type="journal article" date="2012" name="Science">
        <title>The Paleozoic origin of enzymatic lignin decomposition reconstructed from 31 fungal genomes.</title>
        <authorList>
            <person name="Floudas D."/>
            <person name="Binder M."/>
            <person name="Riley R."/>
            <person name="Barry K."/>
            <person name="Blanchette R.A."/>
            <person name="Henrissat B."/>
            <person name="Martinez A.T."/>
            <person name="Otillar R."/>
            <person name="Spatafora J.W."/>
            <person name="Yadav J.S."/>
            <person name="Aerts A."/>
            <person name="Benoit I."/>
            <person name="Boyd A."/>
            <person name="Carlson A."/>
            <person name="Copeland A."/>
            <person name="Coutinho P.M."/>
            <person name="de Vries R.P."/>
            <person name="Ferreira P."/>
            <person name="Findley K."/>
            <person name="Foster B."/>
            <person name="Gaskell J."/>
            <person name="Glotzer D."/>
            <person name="Gorecki P."/>
            <person name="Heitman J."/>
            <person name="Hesse C."/>
            <person name="Hori C."/>
            <person name="Igarashi K."/>
            <person name="Jurgens J.A."/>
            <person name="Kallen N."/>
            <person name="Kersten P."/>
            <person name="Kohler A."/>
            <person name="Kuees U."/>
            <person name="Kumar T.K.A."/>
            <person name="Kuo A."/>
            <person name="LaButti K."/>
            <person name="Larrondo L.F."/>
            <person name="Lindquist E."/>
            <person name="Ling A."/>
            <person name="Lombard V."/>
            <person name="Lucas S."/>
            <person name="Lundell T."/>
            <person name="Martin R."/>
            <person name="McLaughlin D.J."/>
            <person name="Morgenstern I."/>
            <person name="Morin E."/>
            <person name="Murat C."/>
            <person name="Nagy L.G."/>
            <person name="Nolan M."/>
            <person name="Ohm R.A."/>
            <person name="Patyshakuliyeva A."/>
            <person name="Rokas A."/>
            <person name="Ruiz-Duenas F.J."/>
            <person name="Sabat G."/>
            <person name="Salamov A."/>
            <person name="Samejima M."/>
            <person name="Schmutz J."/>
            <person name="Slot J.C."/>
            <person name="St John F."/>
            <person name="Stenlid J."/>
            <person name="Sun H."/>
            <person name="Sun S."/>
            <person name="Syed K."/>
            <person name="Tsang A."/>
            <person name="Wiebenga A."/>
            <person name="Young D."/>
            <person name="Pisabarro A."/>
            <person name="Eastwood D.C."/>
            <person name="Martin F."/>
            <person name="Cullen D."/>
            <person name="Grigoriev I.V."/>
            <person name="Hibbett D.S."/>
        </authorList>
    </citation>
    <scope>NUCLEOTIDE SEQUENCE [LARGE SCALE GENOMIC DNA]</scope>
    <source>
        <strain evidence="3 4">DJM-731 SS1</strain>
    </source>
</reference>
<feature type="region of interest" description="Disordered" evidence="1">
    <location>
        <begin position="39"/>
        <end position="62"/>
    </location>
</feature>
<organism evidence="3 4">
    <name type="scientific">Dacryopinax primogenitus (strain DJM 731)</name>
    <name type="common">Brown rot fungus</name>
    <dbReference type="NCBI Taxonomy" id="1858805"/>
    <lineage>
        <taxon>Eukaryota</taxon>
        <taxon>Fungi</taxon>
        <taxon>Dikarya</taxon>
        <taxon>Basidiomycota</taxon>
        <taxon>Agaricomycotina</taxon>
        <taxon>Dacrymycetes</taxon>
        <taxon>Dacrymycetales</taxon>
        <taxon>Dacrymycetaceae</taxon>
        <taxon>Dacryopinax</taxon>
    </lineage>
</organism>
<dbReference type="EMBL" id="JH795866">
    <property type="protein sequence ID" value="EJU00694.1"/>
    <property type="molecule type" value="Genomic_DNA"/>
</dbReference>
<dbReference type="STRING" id="1858805.M5FWF6"/>
<keyword evidence="2" id="KW-0732">Signal</keyword>
<dbReference type="HOGENOM" id="CLU_1124490_0_0_1"/>
<keyword evidence="4" id="KW-1185">Reference proteome</keyword>